<dbReference type="EMBL" id="NRRV01000043">
    <property type="protein sequence ID" value="MBK1632238.1"/>
    <property type="molecule type" value="Genomic_DNA"/>
</dbReference>
<evidence type="ECO:0000256" key="1">
    <source>
        <dbReference type="ARBA" id="ARBA00001049"/>
    </source>
</evidence>
<dbReference type="PRINTS" id="PR01210">
    <property type="entry name" value="GGTRANSPTASE"/>
</dbReference>
<keyword evidence="3 5" id="KW-0012">Acyltransferase</keyword>
<comment type="catalytic activity">
    <reaction evidence="4 5">
        <text>an N-terminal (5-L-glutamyl)-[peptide] + an alpha-amino acid = 5-L-glutamyl amino acid + an N-terminal L-alpha-aminoacyl-[peptide]</text>
        <dbReference type="Rhea" id="RHEA:23904"/>
        <dbReference type="Rhea" id="RHEA-COMP:9780"/>
        <dbReference type="Rhea" id="RHEA-COMP:9795"/>
        <dbReference type="ChEBI" id="CHEBI:77644"/>
        <dbReference type="ChEBI" id="CHEBI:78597"/>
        <dbReference type="ChEBI" id="CHEBI:78599"/>
        <dbReference type="ChEBI" id="CHEBI:78608"/>
        <dbReference type="EC" id="2.3.2.2"/>
    </reaction>
</comment>
<gene>
    <name evidence="7" type="primary">ggt</name>
    <name evidence="7" type="ORF">CKO31_16130</name>
</gene>
<comment type="catalytic activity">
    <reaction evidence="1 5">
        <text>an S-substituted glutathione + H2O = an S-substituted L-cysteinylglycine + L-glutamate</text>
        <dbReference type="Rhea" id="RHEA:59468"/>
        <dbReference type="ChEBI" id="CHEBI:15377"/>
        <dbReference type="ChEBI" id="CHEBI:29985"/>
        <dbReference type="ChEBI" id="CHEBI:90779"/>
        <dbReference type="ChEBI" id="CHEBI:143103"/>
        <dbReference type="EC" id="3.4.19.13"/>
    </reaction>
</comment>
<evidence type="ECO:0000256" key="4">
    <source>
        <dbReference type="ARBA" id="ARBA00047417"/>
    </source>
</evidence>
<dbReference type="InterPro" id="IPR029055">
    <property type="entry name" value="Ntn_hydrolases_N"/>
</dbReference>
<dbReference type="NCBIfam" id="TIGR00066">
    <property type="entry name" value="g_glut_trans"/>
    <property type="match status" value="1"/>
</dbReference>
<proteinExistence type="inferred from homology"/>
<keyword evidence="5" id="KW-0378">Hydrolase</keyword>
<dbReference type="InterPro" id="IPR000101">
    <property type="entry name" value="GGT_peptidase"/>
</dbReference>
<name>A0ABS1CJY3_9GAMM</name>
<comment type="pathway">
    <text evidence="5">Sulfur metabolism; glutathione metabolism.</text>
</comment>
<evidence type="ECO:0000256" key="3">
    <source>
        <dbReference type="ARBA" id="ARBA00023315"/>
    </source>
</evidence>
<accession>A0ABS1CJY3</accession>
<evidence type="ECO:0000313" key="8">
    <source>
        <dbReference type="Proteomes" id="UP000748752"/>
    </source>
</evidence>
<dbReference type="Gene3D" id="1.10.246.130">
    <property type="match status" value="1"/>
</dbReference>
<dbReference type="SUPFAM" id="SSF56235">
    <property type="entry name" value="N-terminal nucleophile aminohydrolases (Ntn hydrolases)"/>
    <property type="match status" value="1"/>
</dbReference>
<comment type="PTM">
    <text evidence="5">Cleaved by autocatalysis into a large and a small subunit.</text>
</comment>
<comment type="catalytic activity">
    <reaction evidence="2 5">
        <text>glutathione + H2O = L-cysteinylglycine + L-glutamate</text>
        <dbReference type="Rhea" id="RHEA:28807"/>
        <dbReference type="ChEBI" id="CHEBI:15377"/>
        <dbReference type="ChEBI" id="CHEBI:29985"/>
        <dbReference type="ChEBI" id="CHEBI:57925"/>
        <dbReference type="ChEBI" id="CHEBI:61694"/>
        <dbReference type="EC" id="3.4.19.13"/>
    </reaction>
</comment>
<reference evidence="7 8" key="1">
    <citation type="journal article" date="2020" name="Microorganisms">
        <title>Osmotic Adaptation and Compatible Solute Biosynthesis of Phototrophic Bacteria as Revealed from Genome Analyses.</title>
        <authorList>
            <person name="Imhoff J.F."/>
            <person name="Rahn T."/>
            <person name="Kunzel S."/>
            <person name="Keller A."/>
            <person name="Neulinger S.C."/>
        </authorList>
    </citation>
    <scope>NUCLEOTIDE SEQUENCE [LARGE SCALE GENOMIC DNA]</scope>
    <source>
        <strain evidence="7 8">DSM 6210</strain>
    </source>
</reference>
<evidence type="ECO:0000256" key="2">
    <source>
        <dbReference type="ARBA" id="ARBA00001089"/>
    </source>
</evidence>
<dbReference type="EC" id="2.3.2.2" evidence="5"/>
<sequence length="588" mass="61665">MALMAVSLAFTLAFSAAAAQAAPPRPPAAAIASAHPLATAAGSDILRAGGNAFDAAVAVSAALAVVEPYSSGLGGGGFWLLHVADTGRDVMVDGRERAPLAATADMYLDADGDFVPERSLNGPLAAGIPGAPAALVHIAERYGRLPLAASLVPAIELARDGFEIDPVYTRLARWRRDVIAASPAAAALFLADGAVPAPGTRLRQPDLAATLLRLAREGHDGFYGGALARKLVAGVREAGGIWRLRDLAEYRVVERAPVTARFDTPTGHWRLVSAAPPSSGGVALAQMLNMLGGFDLAALDPADRAHVIIEAMRRAYRDRAVFLGDPDQVDVPVERLTHPFYAAGLMRDFRMDRATASRPPDLARPAGADTTHFSILDTHGNRVAATLSINYPFGSGFVPPGTGVLLNDEMDDFAAQPGVPNAYGLIGGAANAIAPGKRMLSSMSPTFVESDEQVVILGTPGGSRIITMVLHGILAATGLEPAAGSSAADWVAAPRFHHQYLPDEVVVEPQALSPAVRQSLERRGHALTTADRRYGNMQLVHWQRAQDRVEAASDPRGIGAAALIETIPVAGASNHWSQPQTQPLRTTP</sequence>
<keyword evidence="5" id="KW-0317">Glutathione biosynthesis</keyword>
<dbReference type="InterPro" id="IPR043138">
    <property type="entry name" value="GGT_lsub"/>
</dbReference>
<evidence type="ECO:0000256" key="5">
    <source>
        <dbReference type="RuleBase" id="RU368036"/>
    </source>
</evidence>
<dbReference type="InterPro" id="IPR043137">
    <property type="entry name" value="GGT_ssub_C"/>
</dbReference>
<evidence type="ECO:0000313" key="7">
    <source>
        <dbReference type="EMBL" id="MBK1632238.1"/>
    </source>
</evidence>
<dbReference type="PANTHER" id="PTHR43199:SF6">
    <property type="entry name" value="GLUTATHIONE HYDROLASE PROENZYME"/>
    <property type="match status" value="1"/>
</dbReference>
<dbReference type="EC" id="3.4.19.13" evidence="5"/>
<comment type="subunit">
    <text evidence="5">This enzyme consists of two polypeptide chains, which are synthesized in precursor form from a single polypeptide.</text>
</comment>
<comment type="caution">
    <text evidence="7">The sequence shown here is derived from an EMBL/GenBank/DDBJ whole genome shotgun (WGS) entry which is preliminary data.</text>
</comment>
<keyword evidence="6" id="KW-0732">Signal</keyword>
<dbReference type="InterPro" id="IPR051792">
    <property type="entry name" value="GGT_bact"/>
</dbReference>
<keyword evidence="8" id="KW-1185">Reference proteome</keyword>
<dbReference type="PANTHER" id="PTHR43199">
    <property type="entry name" value="GLUTATHIONE HYDROLASE"/>
    <property type="match status" value="1"/>
</dbReference>
<dbReference type="Proteomes" id="UP000748752">
    <property type="component" value="Unassembled WGS sequence"/>
</dbReference>
<comment type="similarity">
    <text evidence="5">Belongs to the gamma-glutamyltransferase family.</text>
</comment>
<feature type="chain" id="PRO_5046227189" description="Glutathione hydrolase proenzyme" evidence="6">
    <location>
        <begin position="22"/>
        <end position="588"/>
    </location>
</feature>
<dbReference type="Pfam" id="PF01019">
    <property type="entry name" value="G_glu_transpept"/>
    <property type="match status" value="1"/>
</dbReference>
<feature type="signal peptide" evidence="6">
    <location>
        <begin position="1"/>
        <end position="21"/>
    </location>
</feature>
<keyword evidence="5" id="KW-0865">Zymogen</keyword>
<organism evidence="7 8">
    <name type="scientific">Thiohalocapsa halophila</name>
    <dbReference type="NCBI Taxonomy" id="69359"/>
    <lineage>
        <taxon>Bacteria</taxon>
        <taxon>Pseudomonadati</taxon>
        <taxon>Pseudomonadota</taxon>
        <taxon>Gammaproteobacteria</taxon>
        <taxon>Chromatiales</taxon>
        <taxon>Chromatiaceae</taxon>
        <taxon>Thiohalocapsa</taxon>
    </lineage>
</organism>
<keyword evidence="5" id="KW-0808">Transferase</keyword>
<protein>
    <recommendedName>
        <fullName evidence="5">Glutathione hydrolase proenzyme</fullName>
        <ecNumber evidence="5">2.3.2.2</ecNumber>
        <ecNumber evidence="5">3.4.19.13</ecNumber>
    </recommendedName>
    <component>
        <recommendedName>
            <fullName evidence="5">Glutathione hydrolase large chain</fullName>
        </recommendedName>
    </component>
    <component>
        <recommendedName>
            <fullName evidence="5">Glutathione hydrolase small chain</fullName>
        </recommendedName>
    </component>
</protein>
<dbReference type="Gene3D" id="3.60.20.40">
    <property type="match status" value="1"/>
</dbReference>
<evidence type="ECO:0000256" key="6">
    <source>
        <dbReference type="SAM" id="SignalP"/>
    </source>
</evidence>